<gene>
    <name evidence="3" type="ORF">AUC71_07325</name>
</gene>
<sequence length="141" mass="15047">MRAFALAFALILLPTAASAYIGADCYSACAARTTTNPEYKACLARVADAADAKLNEAYTALKAAIRSWATELGQRPDLQLQSLVDAQKRWIAYRDANCTFEDQLAFGGTAIGGNYSACLCALSLGRAGDFARITEQVIPVD</sequence>
<dbReference type="EMBL" id="LPWD01000037">
    <property type="protein sequence ID" value="ODS03870.1"/>
    <property type="molecule type" value="Genomic_DNA"/>
</dbReference>
<dbReference type="Proteomes" id="UP000095042">
    <property type="component" value="Unassembled WGS sequence"/>
</dbReference>
<proteinExistence type="predicted"/>
<accession>A0A1E3WDQ4</accession>
<keyword evidence="1" id="KW-0732">Signal</keyword>
<protein>
    <recommendedName>
        <fullName evidence="2">Lysozyme inhibitor LprI-like N-terminal domain-containing protein</fullName>
    </recommendedName>
</protein>
<keyword evidence="4" id="KW-1185">Reference proteome</keyword>
<feature type="chain" id="PRO_5009139251" description="Lysozyme inhibitor LprI-like N-terminal domain-containing protein" evidence="1">
    <location>
        <begin position="20"/>
        <end position="141"/>
    </location>
</feature>
<organism evidence="3 4">
    <name type="scientific">Methyloceanibacter marginalis</name>
    <dbReference type="NCBI Taxonomy" id="1774971"/>
    <lineage>
        <taxon>Bacteria</taxon>
        <taxon>Pseudomonadati</taxon>
        <taxon>Pseudomonadota</taxon>
        <taxon>Alphaproteobacteria</taxon>
        <taxon>Hyphomicrobiales</taxon>
        <taxon>Hyphomicrobiaceae</taxon>
        <taxon>Methyloceanibacter</taxon>
    </lineage>
</organism>
<dbReference type="AlphaFoldDB" id="A0A1E3WDQ4"/>
<feature type="domain" description="Lysozyme inhibitor LprI-like N-terminal" evidence="2">
    <location>
        <begin position="29"/>
        <end position="127"/>
    </location>
</feature>
<evidence type="ECO:0000256" key="1">
    <source>
        <dbReference type="SAM" id="SignalP"/>
    </source>
</evidence>
<dbReference type="RefSeq" id="WP_069622947.1">
    <property type="nucleotide sequence ID" value="NZ_LPWD01000037.1"/>
</dbReference>
<evidence type="ECO:0000313" key="3">
    <source>
        <dbReference type="EMBL" id="ODS03870.1"/>
    </source>
</evidence>
<dbReference type="Pfam" id="PF07007">
    <property type="entry name" value="LprI"/>
    <property type="match status" value="1"/>
</dbReference>
<evidence type="ECO:0000259" key="2">
    <source>
        <dbReference type="Pfam" id="PF07007"/>
    </source>
</evidence>
<comment type="caution">
    <text evidence="3">The sequence shown here is derived from an EMBL/GenBank/DDBJ whole genome shotgun (WGS) entry which is preliminary data.</text>
</comment>
<reference evidence="3 4" key="1">
    <citation type="journal article" date="2016" name="Environ. Microbiol.">
        <title>New Methyloceanibacter diversity from North Sea sediments includes methanotroph containing solely the soluble methane monooxygenase.</title>
        <authorList>
            <person name="Vekeman B."/>
            <person name="Kerckhof F.M."/>
            <person name="Cremers G."/>
            <person name="de Vos P."/>
            <person name="Vandamme P."/>
            <person name="Boon N."/>
            <person name="Op den Camp H.J."/>
            <person name="Heylen K."/>
        </authorList>
    </citation>
    <scope>NUCLEOTIDE SEQUENCE [LARGE SCALE GENOMIC DNA]</scope>
    <source>
        <strain evidence="3 4">R-67177</strain>
    </source>
</reference>
<feature type="signal peptide" evidence="1">
    <location>
        <begin position="1"/>
        <end position="19"/>
    </location>
</feature>
<name>A0A1E3WDQ4_9HYPH</name>
<dbReference type="InterPro" id="IPR009739">
    <property type="entry name" value="LprI-like_N"/>
</dbReference>
<dbReference type="Gene3D" id="1.20.1270.180">
    <property type="match status" value="1"/>
</dbReference>
<dbReference type="OrthoDB" id="7340239at2"/>
<evidence type="ECO:0000313" key="4">
    <source>
        <dbReference type="Proteomes" id="UP000095042"/>
    </source>
</evidence>